<gene>
    <name evidence="1" type="ORF">Ddye_023701</name>
</gene>
<organism evidence="1 2">
    <name type="scientific">Dipteronia dyeriana</name>
    <dbReference type="NCBI Taxonomy" id="168575"/>
    <lineage>
        <taxon>Eukaryota</taxon>
        <taxon>Viridiplantae</taxon>
        <taxon>Streptophyta</taxon>
        <taxon>Embryophyta</taxon>
        <taxon>Tracheophyta</taxon>
        <taxon>Spermatophyta</taxon>
        <taxon>Magnoliopsida</taxon>
        <taxon>eudicotyledons</taxon>
        <taxon>Gunneridae</taxon>
        <taxon>Pentapetalae</taxon>
        <taxon>rosids</taxon>
        <taxon>malvids</taxon>
        <taxon>Sapindales</taxon>
        <taxon>Sapindaceae</taxon>
        <taxon>Hippocastanoideae</taxon>
        <taxon>Acereae</taxon>
        <taxon>Dipteronia</taxon>
    </lineage>
</organism>
<reference evidence="1" key="1">
    <citation type="journal article" date="2023" name="Plant J.">
        <title>Genome sequences and population genomics provide insights into the demographic history, inbreeding, and mutation load of two 'living fossil' tree species of Dipteronia.</title>
        <authorList>
            <person name="Feng Y."/>
            <person name="Comes H.P."/>
            <person name="Chen J."/>
            <person name="Zhu S."/>
            <person name="Lu R."/>
            <person name="Zhang X."/>
            <person name="Li P."/>
            <person name="Qiu J."/>
            <person name="Olsen K.M."/>
            <person name="Qiu Y."/>
        </authorList>
    </citation>
    <scope>NUCLEOTIDE SEQUENCE</scope>
    <source>
        <strain evidence="1">KIB01</strain>
    </source>
</reference>
<dbReference type="Proteomes" id="UP001280121">
    <property type="component" value="Unassembled WGS sequence"/>
</dbReference>
<dbReference type="PANTHER" id="PTHR31973:SF195">
    <property type="entry name" value="MUDR FAMILY TRANSPOSASE"/>
    <property type="match status" value="1"/>
</dbReference>
<protein>
    <recommendedName>
        <fullName evidence="3">Transposase MuDR plant domain-containing protein</fullName>
    </recommendedName>
</protein>
<keyword evidence="2" id="KW-1185">Reference proteome</keyword>
<evidence type="ECO:0008006" key="3">
    <source>
        <dbReference type="Google" id="ProtNLM"/>
    </source>
</evidence>
<comment type="caution">
    <text evidence="1">The sequence shown here is derived from an EMBL/GenBank/DDBJ whole genome shotgun (WGS) entry which is preliminary data.</text>
</comment>
<dbReference type="PANTHER" id="PTHR31973">
    <property type="entry name" value="POLYPROTEIN, PUTATIVE-RELATED"/>
    <property type="match status" value="1"/>
</dbReference>
<accession>A0AAD9TU30</accession>
<sequence length="197" mass="23106">MYALKEGFEVRIRRSSKKRYETGCKDDECDFHLRGIEMQKGEYWVVRMFVKDHTCNIDGFHARLQQAISWTVGELLAPKLQVHEHYLKPKDIMDEMQVEHGLHLLYSKAWRAKDHEEASVFGPPEESFKLLPAYCHRLEEATELIKERNIDSEKYTVCPIDSVNFNVKDGNKDGMRRNLYPIIVGIATKPQVRLKHM</sequence>
<name>A0AAD9TU30_9ROSI</name>
<evidence type="ECO:0000313" key="1">
    <source>
        <dbReference type="EMBL" id="KAK2641938.1"/>
    </source>
</evidence>
<dbReference type="EMBL" id="JANJYI010000007">
    <property type="protein sequence ID" value="KAK2641938.1"/>
    <property type="molecule type" value="Genomic_DNA"/>
</dbReference>
<dbReference type="AlphaFoldDB" id="A0AAD9TU30"/>
<evidence type="ECO:0000313" key="2">
    <source>
        <dbReference type="Proteomes" id="UP001280121"/>
    </source>
</evidence>
<proteinExistence type="predicted"/>